<feature type="coiled-coil region" evidence="1">
    <location>
        <begin position="46"/>
        <end position="73"/>
    </location>
</feature>
<proteinExistence type="predicted"/>
<dbReference type="SMR" id="A0A3P6P4R2"/>
<evidence type="ECO:0000256" key="1">
    <source>
        <dbReference type="SAM" id="Coils"/>
    </source>
</evidence>
<evidence type="ECO:0000313" key="2">
    <source>
        <dbReference type="EMBL" id="VDK34366.1"/>
    </source>
</evidence>
<accession>A0A3P6P4R2</accession>
<sequence>MWSNKLYENLQQLREFTGADQLQKMYQNPTFQIQEVTDAFSQQLLNEALEKVVSNLKRKEKILQHLRESVEEEHVSYVPSDTEECYIRSKAISLLPPVPVENDTRPILCNESQYLPLTSDPLFHDLYVSVNTSAAHVPTNVYDL</sequence>
<dbReference type="Proteomes" id="UP000281553">
    <property type="component" value="Unassembled WGS sequence"/>
</dbReference>
<dbReference type="EMBL" id="UYRU01002563">
    <property type="protein sequence ID" value="VDK34366.1"/>
    <property type="molecule type" value="Genomic_DNA"/>
</dbReference>
<dbReference type="OrthoDB" id="10430410at2759"/>
<name>A0A3P6P4R2_DIBLA</name>
<reference evidence="2 3" key="1">
    <citation type="submission" date="2018-11" db="EMBL/GenBank/DDBJ databases">
        <authorList>
            <consortium name="Pathogen Informatics"/>
        </authorList>
    </citation>
    <scope>NUCLEOTIDE SEQUENCE [LARGE SCALE GENOMIC DNA]</scope>
</reference>
<organism evidence="2 3">
    <name type="scientific">Dibothriocephalus latus</name>
    <name type="common">Fish tapeworm</name>
    <name type="synonym">Diphyllobothrium latum</name>
    <dbReference type="NCBI Taxonomy" id="60516"/>
    <lineage>
        <taxon>Eukaryota</taxon>
        <taxon>Metazoa</taxon>
        <taxon>Spiralia</taxon>
        <taxon>Lophotrochozoa</taxon>
        <taxon>Platyhelminthes</taxon>
        <taxon>Cestoda</taxon>
        <taxon>Eucestoda</taxon>
        <taxon>Diphyllobothriidea</taxon>
        <taxon>Diphyllobothriidae</taxon>
        <taxon>Dibothriocephalus</taxon>
    </lineage>
</organism>
<evidence type="ECO:0000313" key="3">
    <source>
        <dbReference type="Proteomes" id="UP000281553"/>
    </source>
</evidence>
<gene>
    <name evidence="2" type="ORF">DILT_LOCUS579</name>
</gene>
<protein>
    <submittedName>
        <fullName evidence="2">Uncharacterized protein</fullName>
    </submittedName>
</protein>
<keyword evidence="3" id="KW-1185">Reference proteome</keyword>
<dbReference type="AlphaFoldDB" id="A0A3P6P4R2"/>
<keyword evidence="1" id="KW-0175">Coiled coil</keyword>